<proteinExistence type="predicted"/>
<evidence type="ECO:0000313" key="3">
    <source>
        <dbReference type="EMBL" id="CZR50386.1"/>
    </source>
</evidence>
<dbReference type="OrthoDB" id="5215637at2759"/>
<dbReference type="Proteomes" id="UP000184330">
    <property type="component" value="Unassembled WGS sequence"/>
</dbReference>
<sequence length="231" mass="23726">MRHFLLTILALAASNLLLISAQQAFATQCYYKADNEERTSTGGPCGIVTPNPMRHFLLTILALAASNLLLISAQQAFATQCYYKADNEERTSTGGPCGIVTPNPVRPFAPLPLHTDPEELTATYTVPATALTGAATTSTSSGAAGTPSLKPGVDGGNTGGLSTSGRLAGAGAGGVMGEVDGMYKLQDGMSASLAGRPIEGVGANSAPVQEKIDKLIMLRRQNHKGGPVLVG</sequence>
<keyword evidence="4" id="KW-1185">Reference proteome</keyword>
<feature type="region of interest" description="Disordered" evidence="1">
    <location>
        <begin position="135"/>
        <end position="161"/>
    </location>
</feature>
<keyword evidence="2" id="KW-0732">Signal</keyword>
<protein>
    <submittedName>
        <fullName evidence="3">Uncharacterized protein</fullName>
    </submittedName>
</protein>
<evidence type="ECO:0000313" key="4">
    <source>
        <dbReference type="Proteomes" id="UP000184330"/>
    </source>
</evidence>
<dbReference type="AlphaFoldDB" id="A0A1L7WC72"/>
<reference evidence="3 4" key="1">
    <citation type="submission" date="2016-03" db="EMBL/GenBank/DDBJ databases">
        <authorList>
            <person name="Ploux O."/>
        </authorList>
    </citation>
    <scope>NUCLEOTIDE SEQUENCE [LARGE SCALE GENOMIC DNA]</scope>
    <source>
        <strain evidence="3 4">UAMH 11012</strain>
    </source>
</reference>
<gene>
    <name evidence="3" type="ORF">PAC_00258</name>
</gene>
<organism evidence="3 4">
    <name type="scientific">Phialocephala subalpina</name>
    <dbReference type="NCBI Taxonomy" id="576137"/>
    <lineage>
        <taxon>Eukaryota</taxon>
        <taxon>Fungi</taxon>
        <taxon>Dikarya</taxon>
        <taxon>Ascomycota</taxon>
        <taxon>Pezizomycotina</taxon>
        <taxon>Leotiomycetes</taxon>
        <taxon>Helotiales</taxon>
        <taxon>Mollisiaceae</taxon>
        <taxon>Phialocephala</taxon>
        <taxon>Phialocephala fortinii species complex</taxon>
    </lineage>
</organism>
<feature type="chain" id="PRO_5012024340" evidence="2">
    <location>
        <begin position="22"/>
        <end position="231"/>
    </location>
</feature>
<accession>A0A1L7WC72</accession>
<name>A0A1L7WC72_9HELO</name>
<feature type="signal peptide" evidence="2">
    <location>
        <begin position="1"/>
        <end position="21"/>
    </location>
</feature>
<evidence type="ECO:0000256" key="2">
    <source>
        <dbReference type="SAM" id="SignalP"/>
    </source>
</evidence>
<dbReference type="EMBL" id="FJOG01000001">
    <property type="protein sequence ID" value="CZR50386.1"/>
    <property type="molecule type" value="Genomic_DNA"/>
</dbReference>
<feature type="compositionally biased region" description="Low complexity" evidence="1">
    <location>
        <begin position="135"/>
        <end position="146"/>
    </location>
</feature>
<evidence type="ECO:0000256" key="1">
    <source>
        <dbReference type="SAM" id="MobiDB-lite"/>
    </source>
</evidence>